<keyword evidence="2" id="KW-0067">ATP-binding</keyword>
<dbReference type="EMBL" id="JWHL01000006">
    <property type="protein sequence ID" value="MBR1368951.1"/>
    <property type="molecule type" value="Genomic_DNA"/>
</dbReference>
<dbReference type="InterPro" id="IPR027417">
    <property type="entry name" value="P-loop_NTPase"/>
</dbReference>
<dbReference type="OrthoDB" id="49590at2157"/>
<dbReference type="PANTHER" id="PTHR43637">
    <property type="entry name" value="UPF0273 PROTEIN TM_0370"/>
    <property type="match status" value="1"/>
</dbReference>
<accession>A0A8J8B4P9</accession>
<dbReference type="Pfam" id="PF23442">
    <property type="entry name" value="DUF7125"/>
    <property type="match status" value="1"/>
</dbReference>
<evidence type="ECO:0000256" key="1">
    <source>
        <dbReference type="ARBA" id="ARBA00022741"/>
    </source>
</evidence>
<proteinExistence type="predicted"/>
<protein>
    <recommendedName>
        <fullName evidence="5">KaiC-like domain-containing protein</fullName>
    </recommendedName>
</protein>
<comment type="caution">
    <text evidence="3">The sequence shown here is derived from an EMBL/GenBank/DDBJ whole genome shotgun (WGS) entry which is preliminary data.</text>
</comment>
<keyword evidence="1" id="KW-0547">Nucleotide-binding</keyword>
<dbReference type="AlphaFoldDB" id="A0A8J8B4P9"/>
<keyword evidence="4" id="KW-1185">Reference proteome</keyword>
<evidence type="ECO:0008006" key="5">
    <source>
        <dbReference type="Google" id="ProtNLM"/>
    </source>
</evidence>
<dbReference type="InterPro" id="IPR055549">
    <property type="entry name" value="DUF7125"/>
</dbReference>
<evidence type="ECO:0000313" key="4">
    <source>
        <dbReference type="Proteomes" id="UP000730161"/>
    </source>
</evidence>
<dbReference type="Gene3D" id="3.40.50.300">
    <property type="entry name" value="P-loop containing nucleotide triphosphate hydrolases"/>
    <property type="match status" value="2"/>
</dbReference>
<name>A0A8J8B4P9_9EURY</name>
<organism evidence="3 4">
    <name type="scientific">Methanocalculus chunghsingensis</name>
    <dbReference type="NCBI Taxonomy" id="156457"/>
    <lineage>
        <taxon>Archaea</taxon>
        <taxon>Methanobacteriati</taxon>
        <taxon>Methanobacteriota</taxon>
        <taxon>Stenosarchaea group</taxon>
        <taxon>Methanomicrobia</taxon>
        <taxon>Methanomicrobiales</taxon>
        <taxon>Methanocalculaceae</taxon>
        <taxon>Methanocalculus</taxon>
    </lineage>
</organism>
<dbReference type="GO" id="GO:0005524">
    <property type="term" value="F:ATP binding"/>
    <property type="evidence" value="ECO:0007669"/>
    <property type="project" value="UniProtKB-KW"/>
</dbReference>
<reference evidence="3" key="1">
    <citation type="submission" date="2014-12" db="EMBL/GenBank/DDBJ databases">
        <authorList>
            <person name="Huang H.-H."/>
            <person name="Chen S.-C."/>
            <person name="Lai M.-C."/>
        </authorList>
    </citation>
    <scope>NUCLEOTIDE SEQUENCE</scope>
    <source>
        <strain evidence="3">K1F9705b</strain>
    </source>
</reference>
<evidence type="ECO:0000313" key="3">
    <source>
        <dbReference type="EMBL" id="MBR1368951.1"/>
    </source>
</evidence>
<evidence type="ECO:0000256" key="2">
    <source>
        <dbReference type="ARBA" id="ARBA00022840"/>
    </source>
</evidence>
<dbReference type="Proteomes" id="UP000730161">
    <property type="component" value="Unassembled WGS sequence"/>
</dbReference>
<sequence>MMDESLMRTSGVPGLDPVLGGGYRTGARIIVYGSPLSGIEILAARFAEATGGVYLSLDEEPVGQAFAAAGLSVEDIAHDIRGPSAVLDSLSSVILDRGISQAIRLLTIATDSFRSEGGCLLCTLYEGLHTPYEEILIFRQADIVIYLRTEVHQSQVERRLQVMKYRGMRIPDRTVPFILTGDGIELSTTSRVV</sequence>
<dbReference type="SUPFAM" id="SSF52540">
    <property type="entry name" value="P-loop containing nucleoside triphosphate hydrolases"/>
    <property type="match status" value="1"/>
</dbReference>
<gene>
    <name evidence="3" type="ORF">RJ53_05300</name>
</gene>
<dbReference type="RefSeq" id="WP_211530610.1">
    <property type="nucleotide sequence ID" value="NZ_JWHL01000006.1"/>
</dbReference>
<dbReference type="PANTHER" id="PTHR43637:SF2">
    <property type="entry name" value="PROTEIN GVPD 1"/>
    <property type="match status" value="1"/>
</dbReference>